<reference evidence="9" key="2">
    <citation type="submission" date="2007-04" db="EMBL/GenBank/DDBJ databases">
        <title>The genome of the human body louse.</title>
        <authorList>
            <consortium name="The Human Body Louse Genome Consortium"/>
            <person name="Kirkness E."/>
            <person name="Walenz B."/>
            <person name="Hass B."/>
            <person name="Bruggner R."/>
            <person name="Strausberg R."/>
        </authorList>
    </citation>
    <scope>NUCLEOTIDE SEQUENCE</scope>
    <source>
        <strain evidence="9">USDA</strain>
    </source>
</reference>
<feature type="coiled-coil region" evidence="7">
    <location>
        <begin position="27"/>
        <end position="189"/>
    </location>
</feature>
<gene>
    <name evidence="10" type="primary">8232177</name>
    <name evidence="9" type="ORF">Phum_PHUM361880</name>
</gene>
<keyword evidence="4 7" id="KW-0175">Coiled coil</keyword>
<evidence type="ECO:0000256" key="8">
    <source>
        <dbReference type="SAM" id="MobiDB-lite"/>
    </source>
</evidence>
<sequence>MGGNKKNGNKKKKKEQEEKDVLTEVDREYYEIQLNDLNRKLNRLKSKCEDLETLNLQLEENIKILDEDRSDIIAFLKKNLISKTNELSELQERFDGLKQSMESGVVSYKEKITNMEQEYKNMQNELTSEIKLLMGKLNSLEEFRTQKEELTSKFLQQEKKMREQEEKHKKNLYENEKKFILEKNKLKKEMETRLLKLSLEFQKATDLRMASTTHKMIRENIAVNNELTTMQESQIEMIKENEKMKKLIQEIKINGQLVEEEKNMVLKKNLTLIKVIEDLIKKREEDEEKIKKYYKMEKYCQTLKNKLNETDDKLKEANGEIKKLSERLSTGQTNAAKLYADIAALKLNSRRLYGILHRAVNAVKDALRIHETPEESEEIILSKRLALLNNLLQILNRAEMSEKERYL</sequence>
<dbReference type="HOGENOM" id="CLU_676731_0_0_1"/>
<evidence type="ECO:0000256" key="5">
    <source>
        <dbReference type="ARBA" id="ARBA00023069"/>
    </source>
</evidence>
<dbReference type="PANTHER" id="PTHR31954:SF1">
    <property type="entry name" value="CILIA- AND FLAGELLA-ASSOCIATED PROTEIN 157"/>
    <property type="match status" value="1"/>
</dbReference>
<accession>E0VPN1</accession>
<evidence type="ECO:0000256" key="2">
    <source>
        <dbReference type="ARBA" id="ARBA00010841"/>
    </source>
</evidence>
<dbReference type="EMBL" id="AAZO01004204">
    <property type="status" value="NOT_ANNOTATED_CDS"/>
    <property type="molecule type" value="Genomic_DNA"/>
</dbReference>
<dbReference type="PANTHER" id="PTHR31954">
    <property type="entry name" value="CILIA- AND FLAGELLA-ASSOCIATED PROTEIN 157"/>
    <property type="match status" value="1"/>
</dbReference>
<dbReference type="GeneID" id="8232177"/>
<evidence type="ECO:0000313" key="11">
    <source>
        <dbReference type="Proteomes" id="UP000009046"/>
    </source>
</evidence>
<feature type="region of interest" description="Disordered" evidence="8">
    <location>
        <begin position="1"/>
        <end position="20"/>
    </location>
</feature>
<evidence type="ECO:0000256" key="4">
    <source>
        <dbReference type="ARBA" id="ARBA00023054"/>
    </source>
</evidence>
<dbReference type="RefSeq" id="XP_002428075.1">
    <property type="nucleotide sequence ID" value="XM_002428030.1"/>
</dbReference>
<dbReference type="Proteomes" id="UP000009046">
    <property type="component" value="Unassembled WGS sequence"/>
</dbReference>
<comment type="similarity">
    <text evidence="2">Belongs to the CFAP157 family.</text>
</comment>
<dbReference type="eggNOG" id="ENOG502QQK8">
    <property type="taxonomic scope" value="Eukaryota"/>
</dbReference>
<protein>
    <recommendedName>
        <fullName evidence="3">Cilia- and flagella-associated protein 157</fullName>
    </recommendedName>
</protein>
<dbReference type="EnsemblMetazoa" id="PHUM361880-RA">
    <property type="protein sequence ID" value="PHUM361880-PA"/>
    <property type="gene ID" value="PHUM361880"/>
</dbReference>
<keyword evidence="5" id="KW-0969">Cilium</keyword>
<dbReference type="AlphaFoldDB" id="E0VPN1"/>
<comment type="subcellular location">
    <subcellularLocation>
        <location evidence="1">Cell projection</location>
        <location evidence="1">Cilium</location>
    </subcellularLocation>
</comment>
<evidence type="ECO:0000256" key="3">
    <source>
        <dbReference type="ARBA" id="ARBA00014087"/>
    </source>
</evidence>
<dbReference type="InterPro" id="IPR038844">
    <property type="entry name" value="CFAP157"/>
</dbReference>
<dbReference type="GO" id="GO:0008017">
    <property type="term" value="F:microtubule binding"/>
    <property type="evidence" value="ECO:0007669"/>
    <property type="project" value="TreeGrafter"/>
</dbReference>
<evidence type="ECO:0000256" key="1">
    <source>
        <dbReference type="ARBA" id="ARBA00004138"/>
    </source>
</evidence>
<keyword evidence="11" id="KW-1185">Reference proteome</keyword>
<evidence type="ECO:0000313" key="9">
    <source>
        <dbReference type="EMBL" id="EEB15337.1"/>
    </source>
</evidence>
<dbReference type="VEuPathDB" id="VectorBase:PHUM361880"/>
<dbReference type="OMA" id="ARYQKKC"/>
<reference evidence="9" key="1">
    <citation type="submission" date="2007-04" db="EMBL/GenBank/DDBJ databases">
        <title>Annotation of Pediculus humanus corporis strain USDA.</title>
        <authorList>
            <person name="Kirkness E."/>
            <person name="Hannick L."/>
            <person name="Hass B."/>
            <person name="Bruggner R."/>
            <person name="Lawson D."/>
            <person name="Bidwell S."/>
            <person name="Joardar V."/>
            <person name="Caler E."/>
            <person name="Walenz B."/>
            <person name="Inman J."/>
            <person name="Schobel S."/>
            <person name="Galinsky K."/>
            <person name="Amedeo P."/>
            <person name="Strausberg R."/>
        </authorList>
    </citation>
    <scope>NUCLEOTIDE SEQUENCE</scope>
    <source>
        <strain evidence="9">USDA</strain>
    </source>
</reference>
<dbReference type="CTD" id="8232177"/>
<feature type="coiled-coil region" evidence="7">
    <location>
        <begin position="276"/>
        <end position="334"/>
    </location>
</feature>
<dbReference type="FunCoup" id="E0VPN1">
    <property type="interactions" value="72"/>
</dbReference>
<name>E0VPN1_PEDHC</name>
<reference evidence="10" key="3">
    <citation type="submission" date="2020-05" db="UniProtKB">
        <authorList>
            <consortium name="EnsemblMetazoa"/>
        </authorList>
    </citation>
    <scope>IDENTIFICATION</scope>
    <source>
        <strain evidence="10">USDA</strain>
    </source>
</reference>
<proteinExistence type="inferred from homology"/>
<dbReference type="STRING" id="121224.E0VPN1"/>
<keyword evidence="6" id="KW-0966">Cell projection</keyword>
<evidence type="ECO:0000313" key="10">
    <source>
        <dbReference type="EnsemblMetazoa" id="PHUM361880-PA"/>
    </source>
</evidence>
<evidence type="ECO:0000256" key="6">
    <source>
        <dbReference type="ARBA" id="ARBA00023273"/>
    </source>
</evidence>
<dbReference type="KEGG" id="phu:Phum_PHUM361880"/>
<dbReference type="OrthoDB" id="166611at2759"/>
<organism>
    <name type="scientific">Pediculus humanus subsp. corporis</name>
    <name type="common">Body louse</name>
    <dbReference type="NCBI Taxonomy" id="121224"/>
    <lineage>
        <taxon>Eukaryota</taxon>
        <taxon>Metazoa</taxon>
        <taxon>Ecdysozoa</taxon>
        <taxon>Arthropoda</taxon>
        <taxon>Hexapoda</taxon>
        <taxon>Insecta</taxon>
        <taxon>Pterygota</taxon>
        <taxon>Neoptera</taxon>
        <taxon>Paraneoptera</taxon>
        <taxon>Psocodea</taxon>
        <taxon>Troctomorpha</taxon>
        <taxon>Phthiraptera</taxon>
        <taxon>Anoplura</taxon>
        <taxon>Pediculidae</taxon>
        <taxon>Pediculus</taxon>
    </lineage>
</organism>
<dbReference type="GO" id="GO:0036064">
    <property type="term" value="C:ciliary basal body"/>
    <property type="evidence" value="ECO:0007669"/>
    <property type="project" value="TreeGrafter"/>
</dbReference>
<dbReference type="InParanoid" id="E0VPN1"/>
<evidence type="ECO:0000256" key="7">
    <source>
        <dbReference type="SAM" id="Coils"/>
    </source>
</evidence>
<dbReference type="EMBL" id="DS235366">
    <property type="protein sequence ID" value="EEB15337.1"/>
    <property type="molecule type" value="Genomic_DNA"/>
</dbReference>